<organism evidence="1 2">
    <name type="scientific">Catharanthus roseus</name>
    <name type="common">Madagascar periwinkle</name>
    <name type="synonym">Vinca rosea</name>
    <dbReference type="NCBI Taxonomy" id="4058"/>
    <lineage>
        <taxon>Eukaryota</taxon>
        <taxon>Viridiplantae</taxon>
        <taxon>Streptophyta</taxon>
        <taxon>Embryophyta</taxon>
        <taxon>Tracheophyta</taxon>
        <taxon>Spermatophyta</taxon>
        <taxon>Magnoliopsida</taxon>
        <taxon>eudicotyledons</taxon>
        <taxon>Gunneridae</taxon>
        <taxon>Pentapetalae</taxon>
        <taxon>asterids</taxon>
        <taxon>lamiids</taxon>
        <taxon>Gentianales</taxon>
        <taxon>Apocynaceae</taxon>
        <taxon>Rauvolfioideae</taxon>
        <taxon>Vinceae</taxon>
        <taxon>Catharanthinae</taxon>
        <taxon>Catharanthus</taxon>
    </lineage>
</organism>
<dbReference type="EMBL" id="CM044708">
    <property type="protein sequence ID" value="KAI5650567.1"/>
    <property type="molecule type" value="Genomic_DNA"/>
</dbReference>
<reference evidence="2" key="1">
    <citation type="journal article" date="2023" name="Nat. Plants">
        <title>Single-cell RNA sequencing provides a high-resolution roadmap for understanding the multicellular compartmentation of specialized metabolism.</title>
        <authorList>
            <person name="Sun S."/>
            <person name="Shen X."/>
            <person name="Li Y."/>
            <person name="Li Y."/>
            <person name="Wang S."/>
            <person name="Li R."/>
            <person name="Zhang H."/>
            <person name="Shen G."/>
            <person name="Guo B."/>
            <person name="Wei J."/>
            <person name="Xu J."/>
            <person name="St-Pierre B."/>
            <person name="Chen S."/>
            <person name="Sun C."/>
        </authorList>
    </citation>
    <scope>NUCLEOTIDE SEQUENCE [LARGE SCALE GENOMIC DNA]</scope>
</reference>
<protein>
    <submittedName>
        <fullName evidence="1">Uncharacterized protein</fullName>
    </submittedName>
</protein>
<dbReference type="Proteomes" id="UP001060085">
    <property type="component" value="Linkage Group LG08"/>
</dbReference>
<name>A0ACB9ZWG3_CATRO</name>
<sequence length="305" mass="34921">MSTILQPCFESQFIEQPSSTVTLKLSPPTNDHSGLSFQQILSNISSNTPTETKHQTVYVHPMSRQSSSSSSSSRRLLNEKSFEMCTENLGSETGTDDIIDSSIFSLSSASNYYNSSSPREKSKSSREYSKNCRNFPPPLTTISGGNSIQVRPHREDGRLVIKAIETPSKRTYLRAERSNGRLVLCLLEDNNKFESHQENDEVENDQEQVLAEEEEENDQEFEKEEEENDQEFEEEEEDIDEEEMMMMMMMIRKEDMDGNNFEIEVEMGNMENFNQRLTRRCNQGGGGGHNNKGLYNWEPLWVATS</sequence>
<proteinExistence type="predicted"/>
<keyword evidence="2" id="KW-1185">Reference proteome</keyword>
<evidence type="ECO:0000313" key="2">
    <source>
        <dbReference type="Proteomes" id="UP001060085"/>
    </source>
</evidence>
<evidence type="ECO:0000313" key="1">
    <source>
        <dbReference type="EMBL" id="KAI5650567.1"/>
    </source>
</evidence>
<comment type="caution">
    <text evidence="1">The sequence shown here is derived from an EMBL/GenBank/DDBJ whole genome shotgun (WGS) entry which is preliminary data.</text>
</comment>
<accession>A0ACB9ZWG3</accession>
<gene>
    <name evidence="1" type="ORF">M9H77_36572</name>
</gene>